<dbReference type="AlphaFoldDB" id="A0AAD4SMY3"/>
<protein>
    <submittedName>
        <fullName evidence="2">Uncharacterized protein</fullName>
    </submittedName>
</protein>
<feature type="compositionally biased region" description="Basic and acidic residues" evidence="1">
    <location>
        <begin position="61"/>
        <end position="70"/>
    </location>
</feature>
<keyword evidence="3" id="KW-1185">Reference proteome</keyword>
<reference evidence="2" key="1">
    <citation type="submission" date="2022-04" db="EMBL/GenBank/DDBJ databases">
        <title>A functionally conserved STORR gene fusion in Papaver species that diverged 16.8 million years ago.</title>
        <authorList>
            <person name="Catania T."/>
        </authorList>
    </citation>
    <scope>NUCLEOTIDE SEQUENCE</scope>
    <source>
        <strain evidence="2">S-188037</strain>
    </source>
</reference>
<dbReference type="PANTHER" id="PTHR33018:SF34">
    <property type="entry name" value="OS02G0472350 PROTEIN"/>
    <property type="match status" value="1"/>
</dbReference>
<evidence type="ECO:0000313" key="3">
    <source>
        <dbReference type="Proteomes" id="UP001202328"/>
    </source>
</evidence>
<dbReference type="PANTHER" id="PTHR33018">
    <property type="entry name" value="OS10G0338966 PROTEIN-RELATED"/>
    <property type="match status" value="1"/>
</dbReference>
<sequence>MSTHENSSWEPEYDDDEYADNETAALESQALQNIGDGSSSDGDRSSSDGDTSSSDDESTESPEHPGNKHVIEFDELGQFKGEYKYEIASYMGVLVRRDVGLRHLKWKEVKLVLRDKLRHELVIKEKEIREDENPSRSLLWRKVHHNKNGEYDDDDVREKAAQLEEFDKQLEDGTLTKKPGTDFITLVFGEEHGGRVRCAGKGVTPTTYWHLPWKGVSKEHMELKKQLDDERRVNQMERERGRLKK</sequence>
<evidence type="ECO:0000313" key="2">
    <source>
        <dbReference type="EMBL" id="KAI3912944.1"/>
    </source>
</evidence>
<dbReference type="Proteomes" id="UP001202328">
    <property type="component" value="Unassembled WGS sequence"/>
</dbReference>
<accession>A0AAD4SMY3</accession>
<gene>
    <name evidence="2" type="ORF">MKW98_019297</name>
</gene>
<feature type="region of interest" description="Disordered" evidence="1">
    <location>
        <begin position="1"/>
        <end position="70"/>
    </location>
</feature>
<dbReference type="EMBL" id="JAJJMB010009592">
    <property type="protein sequence ID" value="KAI3912944.1"/>
    <property type="molecule type" value="Genomic_DNA"/>
</dbReference>
<name>A0AAD4SMY3_9MAGN</name>
<organism evidence="2 3">
    <name type="scientific">Papaver atlanticum</name>
    <dbReference type="NCBI Taxonomy" id="357466"/>
    <lineage>
        <taxon>Eukaryota</taxon>
        <taxon>Viridiplantae</taxon>
        <taxon>Streptophyta</taxon>
        <taxon>Embryophyta</taxon>
        <taxon>Tracheophyta</taxon>
        <taxon>Spermatophyta</taxon>
        <taxon>Magnoliopsida</taxon>
        <taxon>Ranunculales</taxon>
        <taxon>Papaveraceae</taxon>
        <taxon>Papaveroideae</taxon>
        <taxon>Papaver</taxon>
    </lineage>
</organism>
<comment type="caution">
    <text evidence="2">The sequence shown here is derived from an EMBL/GenBank/DDBJ whole genome shotgun (WGS) entry which is preliminary data.</text>
</comment>
<proteinExistence type="predicted"/>
<feature type="compositionally biased region" description="Acidic residues" evidence="1">
    <location>
        <begin position="11"/>
        <end position="20"/>
    </location>
</feature>
<evidence type="ECO:0000256" key="1">
    <source>
        <dbReference type="SAM" id="MobiDB-lite"/>
    </source>
</evidence>